<keyword evidence="3" id="KW-1185">Reference proteome</keyword>
<gene>
    <name evidence="2" type="ORF">QR721_01100</name>
</gene>
<evidence type="ECO:0000256" key="1">
    <source>
        <dbReference type="SAM" id="Phobius"/>
    </source>
</evidence>
<dbReference type="EMBL" id="CP129113">
    <property type="protein sequence ID" value="WLV24865.1"/>
    <property type="molecule type" value="Genomic_DNA"/>
</dbReference>
<dbReference type="PANTHER" id="PTHR37804">
    <property type="entry name" value="CDAA REGULATORY PROTEIN CDAR"/>
    <property type="match status" value="1"/>
</dbReference>
<feature type="transmembrane region" description="Helical" evidence="1">
    <location>
        <begin position="9"/>
        <end position="26"/>
    </location>
</feature>
<dbReference type="RefSeq" id="WP_348028322.1">
    <property type="nucleotide sequence ID" value="NZ_CP129113.1"/>
</dbReference>
<organism evidence="2 3">
    <name type="scientific">Aciduricibacillus chroicocephali</name>
    <dbReference type="NCBI Taxonomy" id="3054939"/>
    <lineage>
        <taxon>Bacteria</taxon>
        <taxon>Bacillati</taxon>
        <taxon>Bacillota</taxon>
        <taxon>Bacilli</taxon>
        <taxon>Bacillales</taxon>
        <taxon>Bacillaceae</taxon>
        <taxon>Aciduricibacillus</taxon>
    </lineage>
</organism>
<evidence type="ECO:0000313" key="3">
    <source>
        <dbReference type="Proteomes" id="UP001180087"/>
    </source>
</evidence>
<dbReference type="Gene3D" id="2.170.120.30">
    <property type="match status" value="2"/>
</dbReference>
<name>A0ABY9KW10_9BACI</name>
<dbReference type="InterPro" id="IPR053154">
    <property type="entry name" value="c-di-AMP_regulator"/>
</dbReference>
<dbReference type="PANTHER" id="PTHR37804:SF1">
    <property type="entry name" value="CDAA REGULATORY PROTEIN CDAR"/>
    <property type="match status" value="1"/>
</dbReference>
<proteinExistence type="predicted"/>
<dbReference type="Pfam" id="PF07949">
    <property type="entry name" value="YbbR"/>
    <property type="match status" value="3"/>
</dbReference>
<accession>A0ABY9KW10</accession>
<dbReference type="Gene3D" id="2.170.120.40">
    <property type="entry name" value="YbbR-like domain"/>
    <property type="match status" value="2"/>
</dbReference>
<protein>
    <submittedName>
        <fullName evidence="2">CdaR family protein</fullName>
    </submittedName>
</protein>
<dbReference type="Proteomes" id="UP001180087">
    <property type="component" value="Chromosome"/>
</dbReference>
<keyword evidence="1" id="KW-1133">Transmembrane helix</keyword>
<sequence length="407" mass="44899">MDKWLRSKWFVSILSLALTILLYVFVNVETTTSQKDPRYTPSNSEETEQVENMPVNIKINDEKYVVSGVPESVNVSLEGSASILRPTARQRAFDVYVDLRNLGPGEHTVEVEYANIPKGLKAYIEPKTVDVTLEKRATKTFKVKADYINEDKLPKGYELGEPVIEPDTVKITSSDSVIDQIALVKVFVDVTGLTDSVHKREVPVNVYDHLGNELDVKIEPKNVLVSLDVHNPNKRVPVKLKTEGELPDGLELNSIKAEPNEVEIYGKKDLLKEIDSISTETIDLAKVKGSGKIDANLKWPDQVKASKKTVIITVELKQKLTIKDVPIQAEGLGAGLQVQFEKPDDAVTDVAAEGKEEQVSNLASDDLRAKVDLSGLDKGKHEVIITVTGPDQVKLTPKTESATVVIS</sequence>
<keyword evidence="1" id="KW-0472">Membrane</keyword>
<dbReference type="InterPro" id="IPR012505">
    <property type="entry name" value="YbbR"/>
</dbReference>
<evidence type="ECO:0000313" key="2">
    <source>
        <dbReference type="EMBL" id="WLV24865.1"/>
    </source>
</evidence>
<reference evidence="2" key="1">
    <citation type="submission" date="2023-06" db="EMBL/GenBank/DDBJ databases">
        <title>A Treasure from Seagulls: Isolation and Description of Aciduricobacillus qingdaonensis gen. nov., sp. nov., a Rare Obligately Uric Acid-utilizing Member in the Family Bacillaceae.</title>
        <authorList>
            <person name="Liu W."/>
            <person name="Wang B."/>
        </authorList>
    </citation>
    <scope>NUCLEOTIDE SEQUENCE</scope>
    <source>
        <strain evidence="2">44XB</strain>
    </source>
</reference>
<keyword evidence="1" id="KW-0812">Transmembrane</keyword>